<dbReference type="AlphaFoldDB" id="A0AAN9PUS0"/>
<keyword evidence="2" id="KW-1185">Reference proteome</keyword>
<dbReference type="Proteomes" id="UP001359559">
    <property type="component" value="Unassembled WGS sequence"/>
</dbReference>
<protein>
    <submittedName>
        <fullName evidence="1">Uncharacterized protein</fullName>
    </submittedName>
</protein>
<proteinExistence type="predicted"/>
<dbReference type="EMBL" id="JAYKXN010000002">
    <property type="protein sequence ID" value="KAK7310654.1"/>
    <property type="molecule type" value="Genomic_DNA"/>
</dbReference>
<gene>
    <name evidence="1" type="ORF">RJT34_08284</name>
</gene>
<organism evidence="1 2">
    <name type="scientific">Clitoria ternatea</name>
    <name type="common">Butterfly pea</name>
    <dbReference type="NCBI Taxonomy" id="43366"/>
    <lineage>
        <taxon>Eukaryota</taxon>
        <taxon>Viridiplantae</taxon>
        <taxon>Streptophyta</taxon>
        <taxon>Embryophyta</taxon>
        <taxon>Tracheophyta</taxon>
        <taxon>Spermatophyta</taxon>
        <taxon>Magnoliopsida</taxon>
        <taxon>eudicotyledons</taxon>
        <taxon>Gunneridae</taxon>
        <taxon>Pentapetalae</taxon>
        <taxon>rosids</taxon>
        <taxon>fabids</taxon>
        <taxon>Fabales</taxon>
        <taxon>Fabaceae</taxon>
        <taxon>Papilionoideae</taxon>
        <taxon>50 kb inversion clade</taxon>
        <taxon>NPAAA clade</taxon>
        <taxon>indigoferoid/millettioid clade</taxon>
        <taxon>Phaseoleae</taxon>
        <taxon>Clitoria</taxon>
    </lineage>
</organism>
<sequence>MDMNVEVPFHGTISEELTAMNNNVGLILAMHRTRQANQGEFNNQLLQLLQTDIWKGKRKFEDVEFDCGKIGILPLT</sequence>
<comment type="caution">
    <text evidence="1">The sequence shown here is derived from an EMBL/GenBank/DDBJ whole genome shotgun (WGS) entry which is preliminary data.</text>
</comment>
<reference evidence="1 2" key="1">
    <citation type="submission" date="2024-01" db="EMBL/GenBank/DDBJ databases">
        <title>The genomes of 5 underutilized Papilionoideae crops provide insights into root nodulation and disease resistance.</title>
        <authorList>
            <person name="Yuan L."/>
        </authorList>
    </citation>
    <scope>NUCLEOTIDE SEQUENCE [LARGE SCALE GENOMIC DNA]</scope>
    <source>
        <strain evidence="1">LY-2023</strain>
        <tissue evidence="1">Leaf</tissue>
    </source>
</reference>
<accession>A0AAN9PUS0</accession>
<evidence type="ECO:0000313" key="1">
    <source>
        <dbReference type="EMBL" id="KAK7310654.1"/>
    </source>
</evidence>
<name>A0AAN9PUS0_CLITE</name>
<evidence type="ECO:0000313" key="2">
    <source>
        <dbReference type="Proteomes" id="UP001359559"/>
    </source>
</evidence>